<dbReference type="Pfam" id="PF03180">
    <property type="entry name" value="Lipoprotein_9"/>
    <property type="match status" value="1"/>
</dbReference>
<dbReference type="RefSeq" id="WP_115579172.1">
    <property type="nucleotide sequence ID" value="NZ_NXLX01000011.1"/>
</dbReference>
<dbReference type="Gene3D" id="3.40.190.10">
    <property type="entry name" value="Periplasmic binding protein-like II"/>
    <property type="match status" value="2"/>
</dbReference>
<dbReference type="Proteomes" id="UP000256695">
    <property type="component" value="Unassembled WGS sequence"/>
</dbReference>
<organism evidence="8 9">
    <name type="scientific">Helicobacter anseris</name>
    <dbReference type="NCBI Taxonomy" id="375926"/>
    <lineage>
        <taxon>Bacteria</taxon>
        <taxon>Pseudomonadati</taxon>
        <taxon>Campylobacterota</taxon>
        <taxon>Epsilonproteobacteria</taxon>
        <taxon>Campylobacterales</taxon>
        <taxon>Helicobacteraceae</taxon>
        <taxon>Helicobacter</taxon>
    </lineage>
</organism>
<keyword evidence="4" id="KW-0472">Membrane</keyword>
<evidence type="ECO:0000256" key="4">
    <source>
        <dbReference type="ARBA" id="ARBA00023136"/>
    </source>
</evidence>
<protein>
    <submittedName>
        <fullName evidence="8">ABC transporter substrate-binding protein</fullName>
    </submittedName>
</protein>
<comment type="similarity">
    <text evidence="2">Belongs to the NlpA lipoprotein family.</text>
</comment>
<dbReference type="PIRSF" id="PIRSF002854">
    <property type="entry name" value="MetQ"/>
    <property type="match status" value="1"/>
</dbReference>
<proteinExistence type="inferred from homology"/>
<evidence type="ECO:0000256" key="7">
    <source>
        <dbReference type="PIRSR" id="PIRSR002854-1"/>
    </source>
</evidence>
<dbReference type="GO" id="GO:0016020">
    <property type="term" value="C:membrane"/>
    <property type="evidence" value="ECO:0007669"/>
    <property type="project" value="UniProtKB-SubCell"/>
</dbReference>
<evidence type="ECO:0000256" key="5">
    <source>
        <dbReference type="ARBA" id="ARBA00023139"/>
    </source>
</evidence>
<dbReference type="PANTHER" id="PTHR30429:SF0">
    <property type="entry name" value="METHIONINE-BINDING LIPOPROTEIN METQ"/>
    <property type="match status" value="1"/>
</dbReference>
<sequence length="259" mass="29055">MKKIYTFLLITLLLFGCKNIHKKENEIIVGATPIPHAEILEFIKPILKQEGYELKIIPYTDYVTPNIALQDGSIDANFFQHLPYLEKTNQDRGFDLISIGSIHIEPLSIYSNKIHNLNELKEKDIVAIPNDPSNLARALILLHHQGLITLKDPSNLNSTQQDIVKNPKKLVIKPLEAGLLAKILNDVTIAVINGNYALQAHLNNPIAQEGKESPYANILAIKKGNENLPKIKALINALQNEKTKHFILEKYQGAIIPVF</sequence>
<dbReference type="EMBL" id="NXLX01000011">
    <property type="protein sequence ID" value="RDU73282.1"/>
    <property type="molecule type" value="Genomic_DNA"/>
</dbReference>
<name>A0A3D8J781_9HELI</name>
<evidence type="ECO:0000313" key="9">
    <source>
        <dbReference type="Proteomes" id="UP000256695"/>
    </source>
</evidence>
<accession>A0A3D8J781</accession>
<evidence type="ECO:0000256" key="1">
    <source>
        <dbReference type="ARBA" id="ARBA00004635"/>
    </source>
</evidence>
<evidence type="ECO:0000256" key="6">
    <source>
        <dbReference type="ARBA" id="ARBA00023288"/>
    </source>
</evidence>
<reference evidence="8 9" key="1">
    <citation type="submission" date="2018-04" db="EMBL/GenBank/DDBJ databases">
        <title>Novel Campyloabacter and Helicobacter Species and Strains.</title>
        <authorList>
            <person name="Mannion A.J."/>
            <person name="Shen Z."/>
            <person name="Fox J.G."/>
        </authorList>
    </citation>
    <scope>NUCLEOTIDE SEQUENCE [LARGE SCALE GENOMIC DNA]</scope>
    <source>
        <strain evidence="8 9">MIT 04-9362</strain>
    </source>
</reference>
<evidence type="ECO:0000313" key="8">
    <source>
        <dbReference type="EMBL" id="RDU73282.1"/>
    </source>
</evidence>
<dbReference type="OrthoDB" id="9812878at2"/>
<dbReference type="PROSITE" id="PS51257">
    <property type="entry name" value="PROKAR_LIPOPROTEIN"/>
    <property type="match status" value="1"/>
</dbReference>
<comment type="subcellular location">
    <subcellularLocation>
        <location evidence="1">Membrane</location>
        <topology evidence="1">Lipid-anchor</topology>
    </subcellularLocation>
</comment>
<keyword evidence="9" id="KW-1185">Reference proteome</keyword>
<evidence type="ECO:0000256" key="3">
    <source>
        <dbReference type="ARBA" id="ARBA00022729"/>
    </source>
</evidence>
<dbReference type="SUPFAM" id="SSF53850">
    <property type="entry name" value="Periplasmic binding protein-like II"/>
    <property type="match status" value="1"/>
</dbReference>
<dbReference type="InterPro" id="IPR004872">
    <property type="entry name" value="Lipoprotein_NlpA"/>
</dbReference>
<dbReference type="PANTHER" id="PTHR30429">
    <property type="entry name" value="D-METHIONINE-BINDING LIPOPROTEIN METQ"/>
    <property type="match status" value="1"/>
</dbReference>
<evidence type="ECO:0000256" key="2">
    <source>
        <dbReference type="ARBA" id="ARBA00008973"/>
    </source>
</evidence>
<dbReference type="AlphaFoldDB" id="A0A3D8J781"/>
<keyword evidence="6" id="KW-0449">Lipoprotein</keyword>
<keyword evidence="5" id="KW-0564">Palmitate</keyword>
<dbReference type="CDD" id="cd13597">
    <property type="entry name" value="PBP2_lipoprotein_Tp32"/>
    <property type="match status" value="1"/>
</dbReference>
<keyword evidence="3" id="KW-0732">Signal</keyword>
<comment type="caution">
    <text evidence="8">The sequence shown here is derived from an EMBL/GenBank/DDBJ whole genome shotgun (WGS) entry which is preliminary data.</text>
</comment>
<feature type="lipid moiety-binding region" description="S-diacylglycerol cysteine" evidence="7">
    <location>
        <position position="17"/>
    </location>
</feature>
<gene>
    <name evidence="8" type="ORF">CQA57_05185</name>
</gene>